<evidence type="ECO:0000313" key="1">
    <source>
        <dbReference type="EMBL" id="KZC10150.1"/>
    </source>
</evidence>
<keyword evidence="2" id="KW-1185">Reference proteome</keyword>
<protein>
    <submittedName>
        <fullName evidence="1">Uncharacterized protein</fullName>
    </submittedName>
</protein>
<dbReference type="Proteomes" id="UP000076502">
    <property type="component" value="Unassembled WGS sequence"/>
</dbReference>
<reference evidence="1 2" key="1">
    <citation type="submission" date="2015-07" db="EMBL/GenBank/DDBJ databases">
        <title>The genome of Dufourea novaeangliae.</title>
        <authorList>
            <person name="Pan H."/>
            <person name="Kapheim K."/>
        </authorList>
    </citation>
    <scope>NUCLEOTIDE SEQUENCE [LARGE SCALE GENOMIC DNA]</scope>
    <source>
        <strain evidence="1">0120121106</strain>
        <tissue evidence="1">Whole body</tissue>
    </source>
</reference>
<organism evidence="1 2">
    <name type="scientific">Dufourea novaeangliae</name>
    <name type="common">Sweat bee</name>
    <dbReference type="NCBI Taxonomy" id="178035"/>
    <lineage>
        <taxon>Eukaryota</taxon>
        <taxon>Metazoa</taxon>
        <taxon>Ecdysozoa</taxon>
        <taxon>Arthropoda</taxon>
        <taxon>Hexapoda</taxon>
        <taxon>Insecta</taxon>
        <taxon>Pterygota</taxon>
        <taxon>Neoptera</taxon>
        <taxon>Endopterygota</taxon>
        <taxon>Hymenoptera</taxon>
        <taxon>Apocrita</taxon>
        <taxon>Aculeata</taxon>
        <taxon>Apoidea</taxon>
        <taxon>Anthophila</taxon>
        <taxon>Halictidae</taxon>
        <taxon>Rophitinae</taxon>
        <taxon>Dufourea</taxon>
    </lineage>
</organism>
<accession>A0A154PG32</accession>
<proteinExistence type="predicted"/>
<dbReference type="EMBL" id="KQ434886">
    <property type="protein sequence ID" value="KZC10150.1"/>
    <property type="molecule type" value="Genomic_DNA"/>
</dbReference>
<dbReference type="AlphaFoldDB" id="A0A154PG32"/>
<sequence length="83" mass="9479">MEMQLFSDPTEIHHDNEYSPNVGGNINIFLGVSRMTGIPFRNIVHSEAGWGAILTLIFDRNELRIAQKDHKERLFHPVGSNFT</sequence>
<evidence type="ECO:0000313" key="2">
    <source>
        <dbReference type="Proteomes" id="UP000076502"/>
    </source>
</evidence>
<gene>
    <name evidence="1" type="ORF">WN55_01133</name>
</gene>
<name>A0A154PG32_DUFNO</name>